<proteinExistence type="predicted"/>
<dbReference type="AlphaFoldDB" id="A0A1E3R8W4"/>
<keyword evidence="2" id="KW-1185">Reference proteome</keyword>
<gene>
    <name evidence="1" type="ORF">BHQ18_28370</name>
</gene>
<dbReference type="STRING" id="1776.BHQ18_28370"/>
<sequence>MSAAVVEVGPAAVRGPGAVAAELVSAALAAVDDDLALVDDRAVPVPDLWGEVLGAAAAGADTVVLVCPTWWPTDRIDRIRKALGATEVEVITRTAAIDRARGETVVEIAAEVTVVTRPGAPAAVVPNLGPAVTDRVLAALGRSGPVVIDAPTGVPADALVEGLRKALGQSRIPCRLVGDEVLSVAPLRSSGAEPVAPRRRGVVLIVAAVAAVIGCGALLLRGLPEAPEPATELLTEGRVKVLVPAGWPVRRITSGPGSARLQIISPTEGDVSLHLTQSPGPAHADLAQTAAALRAALADEPADVFVDFNAADTVAGRAAVTYRELRADRNVRWAVVVDAGVRIAIGCQSATGREWAVREACDQAIRSAHARL</sequence>
<comment type="caution">
    <text evidence="1">The sequence shown here is derived from an EMBL/GenBank/DDBJ whole genome shotgun (WGS) entry which is preliminary data.</text>
</comment>
<dbReference type="Proteomes" id="UP000094053">
    <property type="component" value="Unassembled WGS sequence"/>
</dbReference>
<evidence type="ECO:0000313" key="1">
    <source>
        <dbReference type="EMBL" id="ODQ85822.1"/>
    </source>
</evidence>
<evidence type="ECO:0000313" key="2">
    <source>
        <dbReference type="Proteomes" id="UP000094053"/>
    </source>
</evidence>
<dbReference type="RefSeq" id="WP_069416973.1">
    <property type="nucleotide sequence ID" value="NZ_JACKUL010000026.1"/>
</dbReference>
<reference evidence="2" key="1">
    <citation type="submission" date="2016-09" db="EMBL/GenBank/DDBJ databases">
        <authorList>
            <person name="Greninger A.L."/>
            <person name="Jerome K.R."/>
            <person name="Mcnair B."/>
            <person name="Wallis C."/>
            <person name="Fang F."/>
        </authorList>
    </citation>
    <scope>NUCLEOTIDE SEQUENCE [LARGE SCALE GENOMIC DNA]</scope>
    <source>
        <strain evidence="2">M6</strain>
    </source>
</reference>
<accession>A0A1E3R8W4</accession>
<name>A0A1E3R8W4_MYCFV</name>
<dbReference type="EMBL" id="MIHA01000041">
    <property type="protein sequence ID" value="ODQ85822.1"/>
    <property type="molecule type" value="Genomic_DNA"/>
</dbReference>
<dbReference type="NCBIfam" id="TIGR03931">
    <property type="entry name" value="T7SS_Rv3446c"/>
    <property type="match status" value="1"/>
</dbReference>
<dbReference type="OrthoDB" id="4760221at2"/>
<dbReference type="InterPro" id="IPR023840">
    <property type="entry name" value="T7SS_Rv3446c"/>
</dbReference>
<organism evidence="1 2">
    <name type="scientific">Mycolicibacterium flavescens</name>
    <name type="common">Mycobacterium flavescens</name>
    <dbReference type="NCBI Taxonomy" id="1776"/>
    <lineage>
        <taxon>Bacteria</taxon>
        <taxon>Bacillati</taxon>
        <taxon>Actinomycetota</taxon>
        <taxon>Actinomycetes</taxon>
        <taxon>Mycobacteriales</taxon>
        <taxon>Mycobacteriaceae</taxon>
        <taxon>Mycolicibacterium</taxon>
    </lineage>
</organism>
<protein>
    <submittedName>
        <fullName evidence="1">Type VII secretion-associated protein</fullName>
    </submittedName>
</protein>